<evidence type="ECO:0000259" key="2">
    <source>
        <dbReference type="Pfam" id="PF03749"/>
    </source>
</evidence>
<dbReference type="InterPro" id="IPR041465">
    <property type="entry name" value="SfsA_N"/>
</dbReference>
<dbReference type="OrthoDB" id="9802365at2"/>
<evidence type="ECO:0000313" key="5">
    <source>
        <dbReference type="Proteomes" id="UP000038011"/>
    </source>
</evidence>
<evidence type="ECO:0000256" key="1">
    <source>
        <dbReference type="HAMAP-Rule" id="MF_00095"/>
    </source>
</evidence>
<dbReference type="RefSeq" id="WP_053998780.1">
    <property type="nucleotide sequence ID" value="NZ_JXMU01000010.1"/>
</dbReference>
<accession>A0A0M9GMV0</accession>
<dbReference type="GO" id="GO:0003677">
    <property type="term" value="F:DNA binding"/>
    <property type="evidence" value="ECO:0007669"/>
    <property type="project" value="InterPro"/>
</dbReference>
<dbReference type="Pfam" id="PF03749">
    <property type="entry name" value="SfsA"/>
    <property type="match status" value="1"/>
</dbReference>
<organism evidence="4 5">
    <name type="scientific">Ahrensia marina</name>
    <dbReference type="NCBI Taxonomy" id="1514904"/>
    <lineage>
        <taxon>Bacteria</taxon>
        <taxon>Pseudomonadati</taxon>
        <taxon>Pseudomonadota</taxon>
        <taxon>Alphaproteobacteria</taxon>
        <taxon>Hyphomicrobiales</taxon>
        <taxon>Ahrensiaceae</taxon>
        <taxon>Ahrensia</taxon>
    </lineage>
</organism>
<dbReference type="PANTHER" id="PTHR30545:SF2">
    <property type="entry name" value="SUGAR FERMENTATION STIMULATION PROTEIN A"/>
    <property type="match status" value="1"/>
</dbReference>
<gene>
    <name evidence="1" type="primary">sfsA</name>
    <name evidence="4" type="ORF">SU32_07745</name>
</gene>
<dbReference type="CDD" id="cd22359">
    <property type="entry name" value="SfsA-like_bacterial"/>
    <property type="match status" value="1"/>
</dbReference>
<dbReference type="Pfam" id="PF17746">
    <property type="entry name" value="SfsA_N"/>
    <property type="match status" value="1"/>
</dbReference>
<comment type="caution">
    <text evidence="4">The sequence shown here is derived from an EMBL/GenBank/DDBJ whole genome shotgun (WGS) entry which is preliminary data.</text>
</comment>
<dbReference type="STRING" id="1514904.SU32_07745"/>
<dbReference type="InterPro" id="IPR040452">
    <property type="entry name" value="SfsA_C"/>
</dbReference>
<feature type="domain" description="SfsA N-terminal OB" evidence="3">
    <location>
        <begin position="13"/>
        <end position="79"/>
    </location>
</feature>
<evidence type="ECO:0000259" key="3">
    <source>
        <dbReference type="Pfam" id="PF17746"/>
    </source>
</evidence>
<dbReference type="Proteomes" id="UP000038011">
    <property type="component" value="Unassembled WGS sequence"/>
</dbReference>
<reference evidence="4 5" key="1">
    <citation type="submission" date="2015-01" db="EMBL/GenBank/DDBJ databases">
        <title>Ahrensia donghaiensis sp. nov., a novel dimethylsulphoniopropionate-cleavage bacterium isolated from seawater and emended descriptions of the genus Ahrensia and Ahrensia kielensis.</title>
        <authorList>
            <person name="Liu J."/>
        </authorList>
    </citation>
    <scope>NUCLEOTIDE SEQUENCE [LARGE SCALE GENOMIC DNA]</scope>
    <source>
        <strain evidence="4 5">LZD062</strain>
    </source>
</reference>
<dbReference type="Gene3D" id="2.40.50.580">
    <property type="match status" value="1"/>
</dbReference>
<dbReference type="NCBIfam" id="TIGR00230">
    <property type="entry name" value="sfsA"/>
    <property type="match status" value="1"/>
</dbReference>
<keyword evidence="5" id="KW-1185">Reference proteome</keyword>
<protein>
    <recommendedName>
        <fullName evidence="1">Sugar fermentation stimulation protein homolog</fullName>
    </recommendedName>
</protein>
<dbReference type="Gene3D" id="3.40.1350.60">
    <property type="match status" value="1"/>
</dbReference>
<dbReference type="InterPro" id="IPR005224">
    <property type="entry name" value="SfsA"/>
</dbReference>
<evidence type="ECO:0000313" key="4">
    <source>
        <dbReference type="EMBL" id="KPB01473.1"/>
    </source>
</evidence>
<dbReference type="EMBL" id="JXMU01000010">
    <property type="protein sequence ID" value="KPB01473.1"/>
    <property type="molecule type" value="Genomic_DNA"/>
</dbReference>
<dbReference type="AlphaFoldDB" id="A0A0M9GMV0"/>
<name>A0A0M9GMV0_9HYPH</name>
<comment type="similarity">
    <text evidence="1">Belongs to the SfsA family.</text>
</comment>
<dbReference type="PATRIC" id="fig|1514904.3.peg.368"/>
<proteinExistence type="inferred from homology"/>
<dbReference type="PANTHER" id="PTHR30545">
    <property type="entry name" value="SUGAR FERMENTATION STIMULATION PROTEIN A"/>
    <property type="match status" value="1"/>
</dbReference>
<sequence>MQFDPPLVPGKLIRRYKRFLADIVLDNGDEITASVPNTGSMLGLTEPGSNVWLSVNNDGKRKYAHALQLVEADGTIVGINTGLPNKLAEDAIRNGLISNLDQYADLKREQKYGKNSCIDMLLEDTGLGRAYVEVKNVHLMRTAGLAEFPDSITSRGAKHLDELSNVANQGHRAIMVYLIQRGDCERFNLCRDLDKNYCAAFDEAMRNGVEAYAIRCQISPQAIVPEKLIPIDEPLSANQAKI</sequence>
<dbReference type="HAMAP" id="MF_00095">
    <property type="entry name" value="SfsA"/>
    <property type="match status" value="1"/>
</dbReference>
<feature type="domain" description="Sugar fermentation stimulation protein C-terminal" evidence="2">
    <location>
        <begin position="83"/>
        <end position="221"/>
    </location>
</feature>